<protein>
    <recommendedName>
        <fullName evidence="3">CHK kinase-like domain-containing protein</fullName>
    </recommendedName>
</protein>
<sequence>MIEHEDSLNENDISEEILREDIAQAVGKKLGTTNFVILNYTLEPITQRLGLLGDHSILYTSLLNPDGEEKQLSFFVKYFPKLEAPAKFAEGIGAFKREMFIYELFEVFTKSGINMISTVTPRCYVAQYNKYLILDNLISEGFDTFDKHKTLDYNCVLIVLQSLARLHASSIIYEEKNLLSWVNITD</sequence>
<reference evidence="1" key="1">
    <citation type="journal article" date="2023" name="Insect Mol. Biol.">
        <title>Genome sequencing provides insights into the evolution of gene families encoding plant cell wall-degrading enzymes in longhorned beetles.</title>
        <authorList>
            <person name="Shin N.R."/>
            <person name="Okamura Y."/>
            <person name="Kirsch R."/>
            <person name="Pauchet Y."/>
        </authorList>
    </citation>
    <scope>NUCLEOTIDE SEQUENCE</scope>
    <source>
        <strain evidence="1">RBIC_L_NR</strain>
    </source>
</reference>
<dbReference type="PANTHER" id="PTHR11012">
    <property type="entry name" value="PROTEIN KINASE-LIKE DOMAIN-CONTAINING"/>
    <property type="match status" value="1"/>
</dbReference>
<name>A0AAV8ZTM1_9CUCU</name>
<dbReference type="Proteomes" id="UP001162156">
    <property type="component" value="Unassembled WGS sequence"/>
</dbReference>
<dbReference type="PANTHER" id="PTHR11012:SF48">
    <property type="entry name" value="CHK KINASE-LIKE DOMAIN-CONTAINING PROTEIN-RELATED"/>
    <property type="match status" value="1"/>
</dbReference>
<evidence type="ECO:0000313" key="2">
    <source>
        <dbReference type="Proteomes" id="UP001162156"/>
    </source>
</evidence>
<keyword evidence="2" id="KW-1185">Reference proteome</keyword>
<dbReference type="EMBL" id="JANEYF010000291">
    <property type="protein sequence ID" value="KAJ8970863.1"/>
    <property type="molecule type" value="Genomic_DNA"/>
</dbReference>
<dbReference type="AlphaFoldDB" id="A0AAV8ZTM1"/>
<dbReference type="InterPro" id="IPR004119">
    <property type="entry name" value="EcKL"/>
</dbReference>
<proteinExistence type="predicted"/>
<dbReference type="Pfam" id="PF02958">
    <property type="entry name" value="EcKL"/>
    <property type="match status" value="1"/>
</dbReference>
<gene>
    <name evidence="1" type="ORF">NQ314_000987</name>
</gene>
<comment type="caution">
    <text evidence="1">The sequence shown here is derived from an EMBL/GenBank/DDBJ whole genome shotgun (WGS) entry which is preliminary data.</text>
</comment>
<evidence type="ECO:0008006" key="3">
    <source>
        <dbReference type="Google" id="ProtNLM"/>
    </source>
</evidence>
<accession>A0AAV8ZTM1</accession>
<organism evidence="1 2">
    <name type="scientific">Rhamnusium bicolor</name>
    <dbReference type="NCBI Taxonomy" id="1586634"/>
    <lineage>
        <taxon>Eukaryota</taxon>
        <taxon>Metazoa</taxon>
        <taxon>Ecdysozoa</taxon>
        <taxon>Arthropoda</taxon>
        <taxon>Hexapoda</taxon>
        <taxon>Insecta</taxon>
        <taxon>Pterygota</taxon>
        <taxon>Neoptera</taxon>
        <taxon>Endopterygota</taxon>
        <taxon>Coleoptera</taxon>
        <taxon>Polyphaga</taxon>
        <taxon>Cucujiformia</taxon>
        <taxon>Chrysomeloidea</taxon>
        <taxon>Cerambycidae</taxon>
        <taxon>Lepturinae</taxon>
        <taxon>Rhagiini</taxon>
        <taxon>Rhamnusium</taxon>
    </lineage>
</organism>
<evidence type="ECO:0000313" key="1">
    <source>
        <dbReference type="EMBL" id="KAJ8970863.1"/>
    </source>
</evidence>